<dbReference type="InterPro" id="IPR033413">
    <property type="entry name" value="DUF5117"/>
</dbReference>
<dbReference type="Gene3D" id="3.40.390.10">
    <property type="entry name" value="Collagenase (Catalytic Domain)"/>
    <property type="match status" value="1"/>
</dbReference>
<feature type="signal peptide" evidence="1">
    <location>
        <begin position="1"/>
        <end position="25"/>
    </location>
</feature>
<dbReference type="Pfam" id="PF17148">
    <property type="entry name" value="DUF5117"/>
    <property type="match status" value="1"/>
</dbReference>
<feature type="domain" description="DUF5117" evidence="3">
    <location>
        <begin position="124"/>
        <end position="308"/>
    </location>
</feature>
<organism evidence="5 6">
    <name type="scientific">Chryseosolibacter histidini</name>
    <dbReference type="NCBI Taxonomy" id="2782349"/>
    <lineage>
        <taxon>Bacteria</taxon>
        <taxon>Pseudomonadati</taxon>
        <taxon>Bacteroidota</taxon>
        <taxon>Cytophagia</taxon>
        <taxon>Cytophagales</taxon>
        <taxon>Chryseotaleaceae</taxon>
        <taxon>Chryseosolibacter</taxon>
    </lineage>
</organism>
<feature type="domain" description="DUF5118" evidence="4">
    <location>
        <begin position="63"/>
        <end position="111"/>
    </location>
</feature>
<dbReference type="InterPro" id="IPR033428">
    <property type="entry name" value="DUF5118"/>
</dbReference>
<dbReference type="Proteomes" id="UP001319200">
    <property type="component" value="Unassembled WGS sequence"/>
</dbReference>
<evidence type="ECO:0000256" key="1">
    <source>
        <dbReference type="SAM" id="SignalP"/>
    </source>
</evidence>
<dbReference type="PANTHER" id="PTHR38478:SF1">
    <property type="entry name" value="ZINC DEPENDENT METALLOPROTEASE DOMAIN LIPOPROTEIN"/>
    <property type="match status" value="1"/>
</dbReference>
<evidence type="ECO:0000259" key="3">
    <source>
        <dbReference type="Pfam" id="PF17148"/>
    </source>
</evidence>
<dbReference type="AlphaFoldDB" id="A0AAP2DSZ1"/>
<evidence type="ECO:0000313" key="6">
    <source>
        <dbReference type="Proteomes" id="UP001319200"/>
    </source>
</evidence>
<dbReference type="InterPro" id="IPR032534">
    <property type="entry name" value="EcxA_zinc-bd"/>
</dbReference>
<evidence type="ECO:0000259" key="2">
    <source>
        <dbReference type="Pfam" id="PF16313"/>
    </source>
</evidence>
<evidence type="ECO:0000313" key="5">
    <source>
        <dbReference type="EMBL" id="MBT1700939.1"/>
    </source>
</evidence>
<protein>
    <submittedName>
        <fullName evidence="5">Zinc-dependent metalloprotease</fullName>
    </submittedName>
</protein>
<dbReference type="Pfam" id="PF16313">
    <property type="entry name" value="DUF4953"/>
    <property type="match status" value="1"/>
</dbReference>
<keyword evidence="5" id="KW-0482">Metalloprotease</keyword>
<dbReference type="CDD" id="cd04276">
    <property type="entry name" value="ZnMc_MMP_like_2"/>
    <property type="match status" value="1"/>
</dbReference>
<keyword evidence="1" id="KW-0732">Signal</keyword>
<dbReference type="EMBL" id="JAHESF010000052">
    <property type="protein sequence ID" value="MBT1700939.1"/>
    <property type="molecule type" value="Genomic_DNA"/>
</dbReference>
<sequence>MKLRMCSRFIFFLSSIVLVSLNLRAQTLESLPLLRSDTTKHDTIKNETPSSVPAGNDQLSAPRNYYNLLRNKAVSRKGLFTVHKVEDKFYFEIPDSLLGRDLLVVGRIAQGAAGVRPGYTGYAGDQIGSTIIRFEKGPGHKLFLRRITYQDHAGDTSNAMYAAVVRSNLQPLVAAFGIGAYSPYGKASVIEVTDYINGDNDILFFNSSTKKSMHVGGLLRNMCYIKDVDSFPMNVELRTIKTYNLTSSGEPFTLELNTSIVLLPEKPMRKRFADRRVGYFTERYTDYNANPQGVKVVNYIKRYRLEPKPEDMERYKKGELVEPARPIVYYIDPATPKKWVPYLIKGIEDWQVAFERAGFKNAIQAKQAPAGAEKLNWSLEDARHSAIVYKPSSIANAAGPIITDPRSGEILESHINWYHNLMSILRNWYFIQCAPSDPRARKMKFDDALMGELIRSVAAHEVGHSLGLTHNFGASSTVPVEKLRDREWLEEHGHTPSIMDYARFNYVAQPEDSVSERGLISRIGEYDLWAIEWGYRWYPDLQPEEEIAVLNKWVTEKQENKSLWYGSELTTDDPRTQTEDIGSNAMQASEYGIKNLKRVMGNLLTWTYQENDGYKDLTEIYNGVTNQFDYYLGHVLTNIGGIYETPKSPAQAGPVFQMVAVESQKEAMEFLKRNIFATPTWLLDTMVLARTGESPTQTVGKSQDMVLRHLLSTNTLSKLSVSEAMYGDRAYRLIDYFNDIDEAMWKELKTYSPVDIYRRNLQRTYLDRLIELSEKAGKDYRDVGPIIRVKLQEIHGLIKKAISRTKDPITVYHLKFMEEKLAQSVDN</sequence>
<dbReference type="InterPro" id="IPR034032">
    <property type="entry name" value="Zn_MMP-like_bac"/>
</dbReference>
<feature type="chain" id="PRO_5042897861" evidence="1">
    <location>
        <begin position="26"/>
        <end position="827"/>
    </location>
</feature>
<dbReference type="PANTHER" id="PTHR38478">
    <property type="entry name" value="PEPTIDASE M1A AND M12B"/>
    <property type="match status" value="1"/>
</dbReference>
<keyword evidence="5" id="KW-0645">Protease</keyword>
<dbReference type="Pfam" id="PF17162">
    <property type="entry name" value="DUF5118"/>
    <property type="match status" value="1"/>
</dbReference>
<reference evidence="5 6" key="1">
    <citation type="submission" date="2021-05" db="EMBL/GenBank/DDBJ databases">
        <title>A Polyphasic approach of four new species of the genus Ohtaekwangia: Ohtaekwangia histidinii sp. nov., Ohtaekwangia cretensis sp. nov., Ohtaekwangia indiensis sp. nov., Ohtaekwangia reichenbachii sp. nov. from diverse environment.</title>
        <authorList>
            <person name="Octaviana S."/>
        </authorList>
    </citation>
    <scope>NUCLEOTIDE SEQUENCE [LARGE SCALE GENOMIC DNA]</scope>
    <source>
        <strain evidence="5 6">PWU4</strain>
    </source>
</reference>
<keyword evidence="6" id="KW-1185">Reference proteome</keyword>
<evidence type="ECO:0000259" key="4">
    <source>
        <dbReference type="Pfam" id="PF17162"/>
    </source>
</evidence>
<dbReference type="SUPFAM" id="SSF55486">
    <property type="entry name" value="Metalloproteases ('zincins'), catalytic domain"/>
    <property type="match status" value="1"/>
</dbReference>
<gene>
    <name evidence="5" type="ORF">KK083_28865</name>
</gene>
<accession>A0AAP2DSZ1</accession>
<feature type="domain" description="EcxA zinc-binding" evidence="2">
    <location>
        <begin position="442"/>
        <end position="749"/>
    </location>
</feature>
<comment type="caution">
    <text evidence="5">The sequence shown here is derived from an EMBL/GenBank/DDBJ whole genome shotgun (WGS) entry which is preliminary data.</text>
</comment>
<keyword evidence="5" id="KW-0378">Hydrolase</keyword>
<dbReference type="InterPro" id="IPR024079">
    <property type="entry name" value="MetalloPept_cat_dom_sf"/>
</dbReference>
<proteinExistence type="predicted"/>
<dbReference type="GO" id="GO:0008237">
    <property type="term" value="F:metallopeptidase activity"/>
    <property type="evidence" value="ECO:0007669"/>
    <property type="project" value="UniProtKB-KW"/>
</dbReference>
<name>A0AAP2DSZ1_9BACT</name>
<dbReference type="RefSeq" id="WP_254169627.1">
    <property type="nucleotide sequence ID" value="NZ_JAHESF010000052.1"/>
</dbReference>